<dbReference type="OMA" id="FRVIFRE"/>
<name>A0A1C7LTI4_GRIFR</name>
<keyword evidence="2" id="KW-0812">Transmembrane</keyword>
<accession>A0A1C7LTI4</accession>
<keyword evidence="2" id="KW-1133">Transmembrane helix</keyword>
<dbReference type="OrthoDB" id="3883941at2759"/>
<reference evidence="3 4" key="1">
    <citation type="submission" date="2016-03" db="EMBL/GenBank/DDBJ databases">
        <title>Whole genome sequencing of Grifola frondosa 9006-11.</title>
        <authorList>
            <person name="Min B."/>
            <person name="Park H."/>
            <person name="Kim J.-G."/>
            <person name="Cho H."/>
            <person name="Oh Y.-L."/>
            <person name="Kong W.-S."/>
            <person name="Choi I.-G."/>
        </authorList>
    </citation>
    <scope>NUCLEOTIDE SEQUENCE [LARGE SCALE GENOMIC DNA]</scope>
    <source>
        <strain evidence="3 4">9006-11</strain>
    </source>
</reference>
<gene>
    <name evidence="3" type="ORF">A0H81_12858</name>
</gene>
<feature type="transmembrane region" description="Helical" evidence="2">
    <location>
        <begin position="21"/>
        <end position="40"/>
    </location>
</feature>
<keyword evidence="2" id="KW-0472">Membrane</keyword>
<evidence type="ECO:0000313" key="4">
    <source>
        <dbReference type="Proteomes" id="UP000092993"/>
    </source>
</evidence>
<comment type="caution">
    <text evidence="3">The sequence shown here is derived from an EMBL/GenBank/DDBJ whole genome shotgun (WGS) entry which is preliminary data.</text>
</comment>
<evidence type="ECO:0000256" key="1">
    <source>
        <dbReference type="SAM" id="MobiDB-lite"/>
    </source>
</evidence>
<feature type="region of interest" description="Disordered" evidence="1">
    <location>
        <begin position="327"/>
        <end position="351"/>
    </location>
</feature>
<protein>
    <submittedName>
        <fullName evidence="3">Uncharacterized protein</fullName>
    </submittedName>
</protein>
<evidence type="ECO:0000313" key="3">
    <source>
        <dbReference type="EMBL" id="OBZ67209.1"/>
    </source>
</evidence>
<proteinExistence type="predicted"/>
<dbReference type="STRING" id="5627.A0A1C7LTI4"/>
<dbReference type="AlphaFoldDB" id="A0A1C7LTI4"/>
<evidence type="ECO:0000256" key="2">
    <source>
        <dbReference type="SAM" id="Phobius"/>
    </source>
</evidence>
<sequence>MFASCRTVFAANARTRLFSSHIAAGVVGGAIVVVGGYTWFHFSGAKKALDASNTAIAFFQKSKNAIKEKTRSSPNDALNFLRNVAKSYAAIIPGAQTFVDAAFDTLDELRESHGEEVNKIVAEAYREVQKILKESSNSVDLETGLKIMEALRRHIGKLEQVGRKAGNDIFSPLAEKYPRVAERLGGGYEELRTMAERKGPEAKKILDDTMGQVNELLSKGYSQDALNQARQLIQCKASQVRGLAQSSPQHAWNMAVQQAAPYLDKLPGIKQLLNENTSKFMSTGADAPSDGESGAAEVFARVKDAAEKRWRSYARLCWRRREKQRNGHLEKGQQSWTKTILGGDEIRSPAL</sequence>
<dbReference type="Proteomes" id="UP000092993">
    <property type="component" value="Unassembled WGS sequence"/>
</dbReference>
<keyword evidence="4" id="KW-1185">Reference proteome</keyword>
<organism evidence="3 4">
    <name type="scientific">Grifola frondosa</name>
    <name type="common">Maitake</name>
    <name type="synonym">Polyporus frondosus</name>
    <dbReference type="NCBI Taxonomy" id="5627"/>
    <lineage>
        <taxon>Eukaryota</taxon>
        <taxon>Fungi</taxon>
        <taxon>Dikarya</taxon>
        <taxon>Basidiomycota</taxon>
        <taxon>Agaricomycotina</taxon>
        <taxon>Agaricomycetes</taxon>
        <taxon>Polyporales</taxon>
        <taxon>Grifolaceae</taxon>
        <taxon>Grifola</taxon>
    </lineage>
</organism>
<dbReference type="EMBL" id="LUGG01000025">
    <property type="protein sequence ID" value="OBZ67209.1"/>
    <property type="molecule type" value="Genomic_DNA"/>
</dbReference>